<dbReference type="AlphaFoldDB" id="A0A814YIZ4"/>
<reference evidence="1" key="1">
    <citation type="submission" date="2021-02" db="EMBL/GenBank/DDBJ databases">
        <authorList>
            <person name="Nowell W R."/>
        </authorList>
    </citation>
    <scope>NUCLEOTIDE SEQUENCE</scope>
</reference>
<protein>
    <submittedName>
        <fullName evidence="1">Uncharacterized protein</fullName>
    </submittedName>
</protein>
<sequence>MTYNSISTVAYIVFIQAYGKLWQQGLISKADTRLKAMLTFVTSFDANYKKSKHVIPAEYLKVQNTKSFQN</sequence>
<organism evidence="1 2">
    <name type="scientific">Rotaria sordida</name>
    <dbReference type="NCBI Taxonomy" id="392033"/>
    <lineage>
        <taxon>Eukaryota</taxon>
        <taxon>Metazoa</taxon>
        <taxon>Spiralia</taxon>
        <taxon>Gnathifera</taxon>
        <taxon>Rotifera</taxon>
        <taxon>Eurotatoria</taxon>
        <taxon>Bdelloidea</taxon>
        <taxon>Philodinida</taxon>
        <taxon>Philodinidae</taxon>
        <taxon>Rotaria</taxon>
    </lineage>
</organism>
<gene>
    <name evidence="1" type="ORF">RFH988_LOCUS26103</name>
</gene>
<dbReference type="Proteomes" id="UP000663882">
    <property type="component" value="Unassembled WGS sequence"/>
</dbReference>
<name>A0A814YIZ4_9BILA</name>
<proteinExistence type="predicted"/>
<comment type="caution">
    <text evidence="1">The sequence shown here is derived from an EMBL/GenBank/DDBJ whole genome shotgun (WGS) entry which is preliminary data.</text>
</comment>
<evidence type="ECO:0000313" key="1">
    <source>
        <dbReference type="EMBL" id="CAF1229815.1"/>
    </source>
</evidence>
<dbReference type="EMBL" id="CAJNOO010002043">
    <property type="protein sequence ID" value="CAF1229815.1"/>
    <property type="molecule type" value="Genomic_DNA"/>
</dbReference>
<accession>A0A814YIZ4</accession>
<evidence type="ECO:0000313" key="2">
    <source>
        <dbReference type="Proteomes" id="UP000663882"/>
    </source>
</evidence>